<dbReference type="RefSeq" id="WP_093986769.1">
    <property type="nucleotide sequence ID" value="NZ_BMDE01000003.1"/>
</dbReference>
<feature type="domain" description="Putative DNA-binding" evidence="1">
    <location>
        <begin position="6"/>
        <end position="101"/>
    </location>
</feature>
<evidence type="ECO:0000313" key="2">
    <source>
        <dbReference type="EMBL" id="GGH92258.1"/>
    </source>
</evidence>
<dbReference type="InterPro" id="IPR018640">
    <property type="entry name" value="DUF2063"/>
</dbReference>
<evidence type="ECO:0000313" key="3">
    <source>
        <dbReference type="Proteomes" id="UP000655550"/>
    </source>
</evidence>
<organism evidence="2 3">
    <name type="scientific">Pseudomonas fluvialis</name>
    <dbReference type="NCBI Taxonomy" id="1793966"/>
    <lineage>
        <taxon>Bacteria</taxon>
        <taxon>Pseudomonadati</taxon>
        <taxon>Pseudomonadota</taxon>
        <taxon>Gammaproteobacteria</taxon>
        <taxon>Pseudomonadales</taxon>
        <taxon>Pseudomonadaceae</taxon>
        <taxon>Pseudomonas</taxon>
    </lineage>
</organism>
<keyword evidence="3" id="KW-1185">Reference proteome</keyword>
<comment type="caution">
    <text evidence="2">The sequence shown here is derived from an EMBL/GenBank/DDBJ whole genome shotgun (WGS) entry which is preliminary data.</text>
</comment>
<proteinExistence type="predicted"/>
<dbReference type="Gene3D" id="1.10.150.690">
    <property type="entry name" value="DUF2063"/>
    <property type="match status" value="1"/>
</dbReference>
<dbReference type="InterPro" id="IPR044922">
    <property type="entry name" value="DUF2063_N_sf"/>
</dbReference>
<dbReference type="EMBL" id="BMDE01000003">
    <property type="protein sequence ID" value="GGH92258.1"/>
    <property type="molecule type" value="Genomic_DNA"/>
</dbReference>
<gene>
    <name evidence="2" type="ORF">GCM10007363_14130</name>
</gene>
<evidence type="ECO:0000259" key="1">
    <source>
        <dbReference type="Pfam" id="PF09836"/>
    </source>
</evidence>
<dbReference type="Proteomes" id="UP000655550">
    <property type="component" value="Unassembled WGS sequence"/>
</dbReference>
<sequence>MQLSALQQALQAYLAGASDRPPAELLEQLQGSAALGAADGLRIYHNAYRARLLAVLREDFPALQQWLGTESFEQLALAYLAAWPPRHFSLRWLGEKLPEFIAGYVAEPQLSPLRELATLEWAFTLAFDAADAEVLSAADMACLPAEDWVSLRSSLAPSVNWLQLQYNTLALWKAAKDGEPLPELIRLPDACSCLVWRHDLLCRYRSLEPDEATALRSFVGGESFSGLCAALLPHHGEQAPLQAAVWLRQWVSDGLLVRLKAGA</sequence>
<accession>A0ABQ2AN22</accession>
<reference evidence="3" key="1">
    <citation type="journal article" date="2019" name="Int. J. Syst. Evol. Microbiol.">
        <title>The Global Catalogue of Microorganisms (GCM) 10K type strain sequencing project: providing services to taxonomists for standard genome sequencing and annotation.</title>
        <authorList>
            <consortium name="The Broad Institute Genomics Platform"/>
            <consortium name="The Broad Institute Genome Sequencing Center for Infectious Disease"/>
            <person name="Wu L."/>
            <person name="Ma J."/>
        </authorList>
    </citation>
    <scope>NUCLEOTIDE SEQUENCE [LARGE SCALE GENOMIC DNA]</scope>
    <source>
        <strain evidence="3">CCM 8778</strain>
    </source>
</reference>
<dbReference type="Pfam" id="PF09836">
    <property type="entry name" value="DUF2063"/>
    <property type="match status" value="1"/>
</dbReference>
<name>A0ABQ2AN22_9PSED</name>
<protein>
    <submittedName>
        <fullName evidence="2">DUF2063 domain-containing protein</fullName>
    </submittedName>
</protein>